<dbReference type="UniPathway" id="UPA00047">
    <property type="reaction ID" value="UER00058"/>
</dbReference>
<evidence type="ECO:0000256" key="4">
    <source>
        <dbReference type="ARBA" id="ARBA00004931"/>
    </source>
</evidence>
<dbReference type="PANTHER" id="PTHR42743:SF11">
    <property type="entry name" value="AMINODEOXYCHORISMATE LYASE"/>
    <property type="match status" value="1"/>
</dbReference>
<evidence type="ECO:0000256" key="12">
    <source>
        <dbReference type="ARBA" id="ARBA00023304"/>
    </source>
</evidence>
<dbReference type="CDD" id="cd00449">
    <property type="entry name" value="PLPDE_IV"/>
    <property type="match status" value="1"/>
</dbReference>
<keyword evidence="12" id="KW-0100">Branched-chain amino acid biosynthesis</keyword>
<sequence>MQPSELIWMNGEFVKWEDAKIHVLTHALHYGTSVFEGVRCYETASGPAVFRHQDHVDRLFQSSGLYYMPIPYEREEIRQATLELIARNGLRQCYIRPIVFRGYGQMGLFPLDAPVDVTIAVWEWASYLGEDGKRDGVRAKTSSWRRISPDSLIPHAKAGGQYLNSILAKIEVHKSGYEEAILLDGHGHVCEGSGENIFVVRDGLISTPSESSSILNGVNRRTAMQIAADLGIEVRERNISRAELYLADEIFLTGTAAEVVPVREVDDHTVGEGTPGPITRQVQTTFEDAVHGRDDRYLDWLDPVAAGARAQSGGTAGQ</sequence>
<comment type="cofactor">
    <cofactor evidence="1">
        <name>pyridoxal 5'-phosphate</name>
        <dbReference type="ChEBI" id="CHEBI:597326"/>
    </cofactor>
</comment>
<comment type="catalytic activity">
    <reaction evidence="13">
        <text>L-valine + 2-oxoglutarate = 3-methyl-2-oxobutanoate + L-glutamate</text>
        <dbReference type="Rhea" id="RHEA:24813"/>
        <dbReference type="ChEBI" id="CHEBI:11851"/>
        <dbReference type="ChEBI" id="CHEBI:16810"/>
        <dbReference type="ChEBI" id="CHEBI:29985"/>
        <dbReference type="ChEBI" id="CHEBI:57762"/>
        <dbReference type="EC" id="2.6.1.42"/>
    </reaction>
</comment>
<dbReference type="UniPathway" id="UPA00049">
    <property type="reaction ID" value="UER00062"/>
</dbReference>
<evidence type="ECO:0000256" key="7">
    <source>
        <dbReference type="ARBA" id="ARBA00013053"/>
    </source>
</evidence>
<comment type="pathway">
    <text evidence="4">Amino-acid biosynthesis; L-valine biosynthesis; L-valine from pyruvate: step 4/4.</text>
</comment>
<comment type="catalytic activity">
    <reaction evidence="15">
        <text>L-leucine + 2-oxoglutarate = 4-methyl-2-oxopentanoate + L-glutamate</text>
        <dbReference type="Rhea" id="RHEA:18321"/>
        <dbReference type="ChEBI" id="CHEBI:16810"/>
        <dbReference type="ChEBI" id="CHEBI:17865"/>
        <dbReference type="ChEBI" id="CHEBI:29985"/>
        <dbReference type="ChEBI" id="CHEBI:57427"/>
        <dbReference type="EC" id="2.6.1.42"/>
    </reaction>
</comment>
<dbReference type="EMBL" id="CAFBLQ010000197">
    <property type="protein sequence ID" value="CAB4882069.1"/>
    <property type="molecule type" value="Genomic_DNA"/>
</dbReference>
<evidence type="ECO:0000256" key="3">
    <source>
        <dbReference type="ARBA" id="ARBA00004824"/>
    </source>
</evidence>
<protein>
    <recommendedName>
        <fullName evidence="7">branched-chain-amino-acid transaminase</fullName>
        <ecNumber evidence="7">2.6.1.42</ecNumber>
    </recommendedName>
</protein>
<dbReference type="InterPro" id="IPR043131">
    <property type="entry name" value="BCAT-like_N"/>
</dbReference>
<evidence type="ECO:0000256" key="11">
    <source>
        <dbReference type="ARBA" id="ARBA00022898"/>
    </source>
</evidence>
<evidence type="ECO:0000256" key="14">
    <source>
        <dbReference type="ARBA" id="ARBA00048798"/>
    </source>
</evidence>
<gene>
    <name evidence="16" type="ORF">UFOPK3423_01445</name>
</gene>
<dbReference type="GO" id="GO:0009097">
    <property type="term" value="P:isoleucine biosynthetic process"/>
    <property type="evidence" value="ECO:0007669"/>
    <property type="project" value="UniProtKB-UniPathway"/>
</dbReference>
<dbReference type="FunFam" id="3.20.10.10:FF:000002">
    <property type="entry name" value="D-alanine aminotransferase"/>
    <property type="match status" value="1"/>
</dbReference>
<evidence type="ECO:0000313" key="16">
    <source>
        <dbReference type="EMBL" id="CAB4882069.1"/>
    </source>
</evidence>
<dbReference type="NCBIfam" id="TIGR01122">
    <property type="entry name" value="ilvE_I"/>
    <property type="match status" value="1"/>
</dbReference>
<evidence type="ECO:0000256" key="6">
    <source>
        <dbReference type="ARBA" id="ARBA00009320"/>
    </source>
</evidence>
<keyword evidence="11" id="KW-0663">Pyridoxal phosphate</keyword>
<dbReference type="InterPro" id="IPR001544">
    <property type="entry name" value="Aminotrans_IV"/>
</dbReference>
<comment type="similarity">
    <text evidence="6">Belongs to the class-IV pyridoxal-phosphate-dependent aminotransferase family.</text>
</comment>
<dbReference type="Gene3D" id="3.30.470.10">
    <property type="match status" value="1"/>
</dbReference>
<comment type="function">
    <text evidence="2">Acts on leucine, isoleucine and valine.</text>
</comment>
<dbReference type="EC" id="2.6.1.42" evidence="7"/>
<accession>A0A6J7EPM6</accession>
<dbReference type="SUPFAM" id="SSF56752">
    <property type="entry name" value="D-aminoacid aminotransferase-like PLP-dependent enzymes"/>
    <property type="match status" value="1"/>
</dbReference>
<dbReference type="Gene3D" id="3.20.10.10">
    <property type="entry name" value="D-amino Acid Aminotransferase, subunit A, domain 2"/>
    <property type="match status" value="1"/>
</dbReference>
<evidence type="ECO:0000256" key="9">
    <source>
        <dbReference type="ARBA" id="ARBA00022605"/>
    </source>
</evidence>
<evidence type="ECO:0000256" key="10">
    <source>
        <dbReference type="ARBA" id="ARBA00022679"/>
    </source>
</evidence>
<keyword evidence="10" id="KW-0808">Transferase</keyword>
<dbReference type="PANTHER" id="PTHR42743">
    <property type="entry name" value="AMINO-ACID AMINOTRANSFERASE"/>
    <property type="match status" value="1"/>
</dbReference>
<dbReference type="InterPro" id="IPR018300">
    <property type="entry name" value="Aminotrans_IV_CS"/>
</dbReference>
<dbReference type="InterPro" id="IPR036038">
    <property type="entry name" value="Aminotransferase-like"/>
</dbReference>
<evidence type="ECO:0000256" key="1">
    <source>
        <dbReference type="ARBA" id="ARBA00001933"/>
    </source>
</evidence>
<evidence type="ECO:0000256" key="8">
    <source>
        <dbReference type="ARBA" id="ARBA00022576"/>
    </source>
</evidence>
<dbReference type="GO" id="GO:0009098">
    <property type="term" value="P:L-leucine biosynthetic process"/>
    <property type="evidence" value="ECO:0007669"/>
    <property type="project" value="UniProtKB-UniPathway"/>
</dbReference>
<dbReference type="AlphaFoldDB" id="A0A6J7EPM6"/>
<dbReference type="GO" id="GO:0004084">
    <property type="term" value="F:branched-chain-amino-acid transaminase activity"/>
    <property type="evidence" value="ECO:0007669"/>
    <property type="project" value="UniProtKB-EC"/>
</dbReference>
<dbReference type="GO" id="GO:0009099">
    <property type="term" value="P:L-valine biosynthetic process"/>
    <property type="evidence" value="ECO:0007669"/>
    <property type="project" value="UniProtKB-UniPathway"/>
</dbReference>
<comment type="pathway">
    <text evidence="3">Amino-acid biosynthesis; L-isoleucine biosynthesis; L-isoleucine from 2-oxobutanoate: step 4/4.</text>
</comment>
<evidence type="ECO:0000256" key="5">
    <source>
        <dbReference type="ARBA" id="ARBA00005072"/>
    </source>
</evidence>
<dbReference type="InterPro" id="IPR043132">
    <property type="entry name" value="BCAT-like_C"/>
</dbReference>
<keyword evidence="9" id="KW-0028">Amino-acid biosynthesis</keyword>
<proteinExistence type="inferred from homology"/>
<dbReference type="NCBIfam" id="NF005146">
    <property type="entry name" value="PRK06606.1"/>
    <property type="match status" value="1"/>
</dbReference>
<dbReference type="UniPathway" id="UPA00048">
    <property type="reaction ID" value="UER00073"/>
</dbReference>
<comment type="catalytic activity">
    <reaction evidence="14">
        <text>L-isoleucine + 2-oxoglutarate = (S)-3-methyl-2-oxopentanoate + L-glutamate</text>
        <dbReference type="Rhea" id="RHEA:24801"/>
        <dbReference type="ChEBI" id="CHEBI:16810"/>
        <dbReference type="ChEBI" id="CHEBI:29985"/>
        <dbReference type="ChEBI" id="CHEBI:35146"/>
        <dbReference type="ChEBI" id="CHEBI:58045"/>
        <dbReference type="EC" id="2.6.1.42"/>
    </reaction>
</comment>
<evidence type="ECO:0000256" key="13">
    <source>
        <dbReference type="ARBA" id="ARBA00048212"/>
    </source>
</evidence>
<reference evidence="16" key="1">
    <citation type="submission" date="2020-05" db="EMBL/GenBank/DDBJ databases">
        <authorList>
            <person name="Chiriac C."/>
            <person name="Salcher M."/>
            <person name="Ghai R."/>
            <person name="Kavagutti S V."/>
        </authorList>
    </citation>
    <scope>NUCLEOTIDE SEQUENCE</scope>
</reference>
<dbReference type="PROSITE" id="PS00770">
    <property type="entry name" value="AA_TRANSFER_CLASS_4"/>
    <property type="match status" value="1"/>
</dbReference>
<dbReference type="Pfam" id="PF01063">
    <property type="entry name" value="Aminotran_4"/>
    <property type="match status" value="1"/>
</dbReference>
<dbReference type="InterPro" id="IPR050571">
    <property type="entry name" value="Class-IV_PLP-Dep_Aminotrnsfr"/>
</dbReference>
<comment type="pathway">
    <text evidence="5">Amino-acid biosynthesis; L-leucine biosynthesis; L-leucine from 3-methyl-2-oxobutanoate: step 4/4.</text>
</comment>
<evidence type="ECO:0000256" key="2">
    <source>
        <dbReference type="ARBA" id="ARBA00003109"/>
    </source>
</evidence>
<evidence type="ECO:0000256" key="15">
    <source>
        <dbReference type="ARBA" id="ARBA00049229"/>
    </source>
</evidence>
<keyword evidence="8" id="KW-0032">Aminotransferase</keyword>
<dbReference type="InterPro" id="IPR005785">
    <property type="entry name" value="B_amino_transI"/>
</dbReference>
<organism evidence="16">
    <name type="scientific">freshwater metagenome</name>
    <dbReference type="NCBI Taxonomy" id="449393"/>
    <lineage>
        <taxon>unclassified sequences</taxon>
        <taxon>metagenomes</taxon>
        <taxon>ecological metagenomes</taxon>
    </lineage>
</organism>
<name>A0A6J7EPM6_9ZZZZ</name>